<keyword evidence="2" id="KW-0206">Cytoskeleton</keyword>
<dbReference type="PANTHER" id="PTHR12902:SF1">
    <property type="entry name" value="WISKOTT-ALDRICH SYNDROME PROTEIN FAMILY MEMBER"/>
    <property type="match status" value="1"/>
</dbReference>
<keyword evidence="6" id="KW-1185">Reference proteome</keyword>
<dbReference type="GO" id="GO:0030036">
    <property type="term" value="P:actin cytoskeleton organization"/>
    <property type="evidence" value="ECO:0007669"/>
    <property type="project" value="UniProtKB-UniRule"/>
</dbReference>
<sequence length="1789" mass="196446">MPLSRYQIRNEYSLADPDLYKVADKDDPEALLEGVAMAGLVGVLRQLGDLAQFAAEIFHDLHEEVMATAARGHGLIARVQQLEAEFPLVERTLLSQTSHTAFLYNSGIDWHCKARMDENLVTQGDLPRFVMDSYEECRGPPRLFLLDKFDVAGAGACLKRFTDPSFFKAEAILTGKKLDGQREKRARRVKKRGPRWRNEATPETFPSSHAKLHQLFLEELIETGGNDPDRRVKLKKRQFTGSLFDQDERKSYMENFLDSCSPEQKIVHEVCIDALPLTWTSDNGCESGLEIVEIGTDSPHKQPVHSSRSSRDISEMVVKPFLGVFRDGKLNDVTDSEAVVDPRLSQDSDDGKISSAIYRVKSEEAFADRQSKSKFIDDDCRYSDGVASEIDNYMDALATMESEVESDSECNNNQHYLNLKPIVVDSDASEGLRDLHGLFSDSQSLGNSSTSEDGNNFLKERQSSSRSMSVKSVTQTTPYLNAVVTAVPSVPPSSLVADSIALEHHFTSGDVPNNKTEACTMRSALTVKADEISKTVQKLVEGVSNHSILADPNTAIRSVDEEATLRENSLPSPGLDELCSNQASSGCFARTAIVASERVDSGHWSDAQQPMHDLASHSSSVCSGSLPDPETTGNVLLRIEPEKAYSASSVVEHSGVFGMADVSAVSDPNAPEIVKPTYGASNLDFCITLTEEHSDDRYYAPDSRRNFNNQEQYEMTNPDHTSPPDYDAAALPSSQGDSSSKEVFANVEGEYKALSAPIVSQTENLPLPLSSGLQTCASEFSLSVGTDAAETAEYGSLEAAIAGDVSSGVESNGGLHSGSADGEMIGGPTMMEKPFPVVDPSETEDRLQGLLSEITDAAGVEHHLAETGKQYAGSDSSEVQNSVCTGGEECKVALDEVAFDRDVCQHVTPVYCSQSDVVDIVEHLDKNESQAVQADTTTGDCNSVHDDKSEAFSLDKCPFDGPSKLPNGFSSISAAEGDSNQPHGMGRVVHRETSTDDSRQVDAEGYSDENSLLPSFLSVCLEEVLEQSVAVTDDYHPNEEELVRCPSAELVAPENVDPVLDAAVNPYYSTCSMSSDGYPDLISPSSTVAEDAQSIIKSAVIEIPIISESGCQDLDSASSHLMHLPEGMEERMVSRSQNLSEQMIPGQKGLDLHDDESQVKWLLGNQQIHTPEYSEENSASLHDHGQPSMRKRPAQTAGHVLGSFTQPMVECASFFSDNNMLSGSNQATQMVENVGQPIQTPGFPVLGVLPAEQQINLDSPPLPPLPPMQWRLSRFQSSSTTAERQMAQSIHGPVQPMTLPGNDYETDPFSHTSNSSGQPVCSNDSTEQRVNMQSSPASVSMVSLENNINGIQREELLVTNPTTTRSLSGTQIPEESYQPTTNFVEPESFSNHACGDDSLVMEAKVDIKNDVQNDQLEHIPLVTEQEAVNSHVHFLPPSPVHCDWQAPPGLMAPEARRTWLSAYDGLPTDQRVYANGALQKKPPRPRNPLIDEVVAIDKSKLRKVQRVKPSVESKPGGGESFLEQLQLRKVERVKPPMESKAEEGESPLEHLQLRKVRERVKPPVEPKSEEREFSRRQLRLRKVEESVKPQTELKTEGELLSEQIQLKKVGDRVKSEAEQKAEETESLRVQLRKARERVKLEVEKKPEEAESPRVQLRKVTERVKPEVQCKPEEIESPPVQLRKVSEKFKQEVYQKPEGTESPRVQLRKVGQTATASVAPKTEDRDSILEQIRNKSFSLKRAVAARPNIQGIQGSRTNLKVAAIIEKASTIRQAMAGSDEEDDADNWSDC</sequence>
<comment type="subcellular location">
    <subcellularLocation>
        <location evidence="2">Cytoplasm</location>
        <location evidence="2">Cytoskeleton</location>
    </subcellularLocation>
</comment>
<feature type="compositionally biased region" description="Polar residues" evidence="4">
    <location>
        <begin position="1309"/>
        <end position="1330"/>
    </location>
</feature>
<feature type="compositionally biased region" description="Basic residues" evidence="4">
    <location>
        <begin position="184"/>
        <end position="195"/>
    </location>
</feature>
<name>A0A9Q1JJ21_9CARY</name>
<keyword evidence="2" id="KW-0009">Actin-binding</keyword>
<evidence type="ECO:0000256" key="3">
    <source>
        <dbReference type="SAM" id="Coils"/>
    </source>
</evidence>
<feature type="region of interest" description="Disordered" evidence="4">
    <location>
        <begin position="439"/>
        <end position="470"/>
    </location>
</feature>
<feature type="region of interest" description="Disordered" evidence="4">
    <location>
        <begin position="968"/>
        <end position="1002"/>
    </location>
</feature>
<proteinExistence type="inferred from homology"/>
<feature type="region of interest" description="Disordered" evidence="4">
    <location>
        <begin position="1305"/>
        <end position="1330"/>
    </location>
</feature>
<evidence type="ECO:0000313" key="6">
    <source>
        <dbReference type="Proteomes" id="UP001153076"/>
    </source>
</evidence>
<gene>
    <name evidence="5" type="ORF">Cgig2_002930</name>
</gene>
<feature type="compositionally biased region" description="Polar residues" evidence="4">
    <location>
        <begin position="968"/>
        <end position="982"/>
    </location>
</feature>
<feature type="coiled-coil region" evidence="3">
    <location>
        <begin position="1614"/>
        <end position="1641"/>
    </location>
</feature>
<dbReference type="PANTHER" id="PTHR12902">
    <property type="entry name" value="WASP-1"/>
    <property type="match status" value="1"/>
</dbReference>
<feature type="compositionally biased region" description="Basic and acidic residues" evidence="4">
    <location>
        <begin position="989"/>
        <end position="1002"/>
    </location>
</feature>
<comment type="similarity">
    <text evidence="1 2">Belongs to the SCAR/WAVE family.</text>
</comment>
<dbReference type="Proteomes" id="UP001153076">
    <property type="component" value="Unassembled WGS sequence"/>
</dbReference>
<dbReference type="Gene3D" id="6.10.280.150">
    <property type="match status" value="1"/>
</dbReference>
<evidence type="ECO:0000313" key="5">
    <source>
        <dbReference type="EMBL" id="KAJ8420798.1"/>
    </source>
</evidence>
<dbReference type="GO" id="GO:0005856">
    <property type="term" value="C:cytoskeleton"/>
    <property type="evidence" value="ECO:0007669"/>
    <property type="project" value="UniProtKB-SubCell"/>
</dbReference>
<feature type="compositionally biased region" description="Polar residues" evidence="4">
    <location>
        <begin position="440"/>
        <end position="454"/>
    </location>
</feature>
<keyword evidence="3" id="KW-0175">Coiled coil</keyword>
<accession>A0A9Q1JJ21</accession>
<evidence type="ECO:0000256" key="1">
    <source>
        <dbReference type="ARBA" id="ARBA00006993"/>
    </source>
</evidence>
<dbReference type="EMBL" id="JAKOGI010003138">
    <property type="protein sequence ID" value="KAJ8420798.1"/>
    <property type="molecule type" value="Genomic_DNA"/>
</dbReference>
<evidence type="ECO:0000256" key="4">
    <source>
        <dbReference type="SAM" id="MobiDB-lite"/>
    </source>
</evidence>
<feature type="region of interest" description="Disordered" evidence="4">
    <location>
        <begin position="698"/>
        <end position="742"/>
    </location>
</feature>
<dbReference type="GO" id="GO:0034237">
    <property type="term" value="F:protein kinase A regulatory subunit binding"/>
    <property type="evidence" value="ECO:0007669"/>
    <property type="project" value="TreeGrafter"/>
</dbReference>
<dbReference type="InterPro" id="IPR028288">
    <property type="entry name" value="SCAR/WAVE_fam"/>
</dbReference>
<dbReference type="GO" id="GO:2000601">
    <property type="term" value="P:positive regulation of Arp2/3 complex-mediated actin nucleation"/>
    <property type="evidence" value="ECO:0007669"/>
    <property type="project" value="TreeGrafter"/>
</dbReference>
<dbReference type="GO" id="GO:0071933">
    <property type="term" value="F:Arp2/3 complex binding"/>
    <property type="evidence" value="ECO:0007669"/>
    <property type="project" value="TreeGrafter"/>
</dbReference>
<comment type="function">
    <text evidence="2">Involved in regulation of actin and microtubule organization. Part of a WAVE complex that activates the Arp2/3 complex.</text>
</comment>
<comment type="caution">
    <text evidence="5">The sequence shown here is derived from an EMBL/GenBank/DDBJ whole genome shotgun (WGS) entry which is preliminary data.</text>
</comment>
<dbReference type="GO" id="GO:0003779">
    <property type="term" value="F:actin binding"/>
    <property type="evidence" value="ECO:0007669"/>
    <property type="project" value="UniProtKB-UniRule"/>
</dbReference>
<keyword evidence="2" id="KW-0963">Cytoplasm</keyword>
<dbReference type="OrthoDB" id="1929108at2759"/>
<organism evidence="5 6">
    <name type="scientific">Carnegiea gigantea</name>
    <dbReference type="NCBI Taxonomy" id="171969"/>
    <lineage>
        <taxon>Eukaryota</taxon>
        <taxon>Viridiplantae</taxon>
        <taxon>Streptophyta</taxon>
        <taxon>Embryophyta</taxon>
        <taxon>Tracheophyta</taxon>
        <taxon>Spermatophyta</taxon>
        <taxon>Magnoliopsida</taxon>
        <taxon>eudicotyledons</taxon>
        <taxon>Gunneridae</taxon>
        <taxon>Pentapetalae</taxon>
        <taxon>Caryophyllales</taxon>
        <taxon>Cactineae</taxon>
        <taxon>Cactaceae</taxon>
        <taxon>Cactoideae</taxon>
        <taxon>Echinocereeae</taxon>
        <taxon>Carnegiea</taxon>
    </lineage>
</organism>
<reference evidence="5" key="1">
    <citation type="submission" date="2022-04" db="EMBL/GenBank/DDBJ databases">
        <title>Carnegiea gigantea Genome sequencing and assembly v2.</title>
        <authorList>
            <person name="Copetti D."/>
            <person name="Sanderson M.J."/>
            <person name="Burquez A."/>
            <person name="Wojciechowski M.F."/>
        </authorList>
    </citation>
    <scope>NUCLEOTIDE SEQUENCE</scope>
    <source>
        <strain evidence="5">SGP5-SGP5p</strain>
        <tissue evidence="5">Aerial part</tissue>
    </source>
</reference>
<feature type="region of interest" description="Disordered" evidence="4">
    <location>
        <begin position="183"/>
        <end position="204"/>
    </location>
</feature>
<protein>
    <recommendedName>
        <fullName evidence="2">Protein SCAR</fullName>
    </recommendedName>
    <alternativeName>
        <fullName evidence="2">Protein WAVE</fullName>
    </alternativeName>
</protein>
<feature type="compositionally biased region" description="Polar residues" evidence="4">
    <location>
        <begin position="706"/>
        <end position="720"/>
    </location>
</feature>
<feature type="region of interest" description="Disordered" evidence="4">
    <location>
        <begin position="1692"/>
        <end position="1721"/>
    </location>
</feature>
<evidence type="ECO:0000256" key="2">
    <source>
        <dbReference type="RuleBase" id="RU367034"/>
    </source>
</evidence>
<dbReference type="Gene3D" id="1.20.5.340">
    <property type="match status" value="1"/>
</dbReference>